<comment type="caution">
    <text evidence="1">The sequence shown here is derived from an EMBL/GenBank/DDBJ whole genome shotgun (WGS) entry which is preliminary data.</text>
</comment>
<protein>
    <submittedName>
        <fullName evidence="1">Uncharacterized protein</fullName>
    </submittedName>
</protein>
<keyword evidence="2" id="KW-1185">Reference proteome</keyword>
<evidence type="ECO:0000313" key="2">
    <source>
        <dbReference type="Proteomes" id="UP000796761"/>
    </source>
</evidence>
<evidence type="ECO:0000313" key="1">
    <source>
        <dbReference type="EMBL" id="TRZ25333.1"/>
    </source>
</evidence>
<gene>
    <name evidence="1" type="ORF">HGM15179_001750</name>
</gene>
<name>A0A8K1GVW7_9PASS</name>
<proteinExistence type="predicted"/>
<dbReference type="AlphaFoldDB" id="A0A8K1GVW7"/>
<dbReference type="EMBL" id="SWJQ01000027">
    <property type="protein sequence ID" value="TRZ25333.1"/>
    <property type="molecule type" value="Genomic_DNA"/>
</dbReference>
<dbReference type="Proteomes" id="UP000796761">
    <property type="component" value="Unassembled WGS sequence"/>
</dbReference>
<organism evidence="1 2">
    <name type="scientific">Zosterops borbonicus</name>
    <dbReference type="NCBI Taxonomy" id="364589"/>
    <lineage>
        <taxon>Eukaryota</taxon>
        <taxon>Metazoa</taxon>
        <taxon>Chordata</taxon>
        <taxon>Craniata</taxon>
        <taxon>Vertebrata</taxon>
        <taxon>Euteleostomi</taxon>
        <taxon>Archelosauria</taxon>
        <taxon>Archosauria</taxon>
        <taxon>Dinosauria</taxon>
        <taxon>Saurischia</taxon>
        <taxon>Theropoda</taxon>
        <taxon>Coelurosauria</taxon>
        <taxon>Aves</taxon>
        <taxon>Neognathae</taxon>
        <taxon>Neoaves</taxon>
        <taxon>Telluraves</taxon>
        <taxon>Australaves</taxon>
        <taxon>Passeriformes</taxon>
        <taxon>Sylvioidea</taxon>
        <taxon>Zosteropidae</taxon>
        <taxon>Zosterops</taxon>
    </lineage>
</organism>
<sequence>MCCEATGGKIGQCLEKREILITPKSSAYFFFYLCADPVTDEPLDVSVTFFDTDQNGSGSQITPKSSAYFFFYLCADPVTDEPLDVSVTFFDTDQNGSGSQGYKNEFDIYGKEKGSNIFVTYNRDVLPIEYCCKEHSSSSGL</sequence>
<reference evidence="1" key="1">
    <citation type="submission" date="2019-04" db="EMBL/GenBank/DDBJ databases">
        <title>Genome assembly of Zosterops borbonicus 15179.</title>
        <authorList>
            <person name="Leroy T."/>
            <person name="Anselmetti Y."/>
            <person name="Tilak M.-K."/>
            <person name="Nabholz B."/>
        </authorList>
    </citation>
    <scope>NUCLEOTIDE SEQUENCE</scope>
    <source>
        <strain evidence="1">HGM_15179</strain>
        <tissue evidence="1">Muscle</tissue>
    </source>
</reference>
<accession>A0A8K1GVW7</accession>